<dbReference type="PANTHER" id="PTHR43329">
    <property type="entry name" value="EPOXIDE HYDROLASE"/>
    <property type="match status" value="1"/>
</dbReference>
<dbReference type="Proteomes" id="UP000650533">
    <property type="component" value="Chromosome 1"/>
</dbReference>
<sequence>MEIDPKDFNHRYEKLSTGHSYHFIDQYPRGDHSPDAPTLLLVHGFPDCWYGWRHQIKPWAMQGWRVIVPDKLGYGGTDQPRDIRNYTTKSICADLAALLDLLGVRRVILVGHDWGAETVWRFCLWYPERVRAVIALSVPFYPPAPEYIPMDEMIRRVPKFGYQKYLADPKSAVEIHQNVPVFIDAIYRSPLTGKDVSFVREGQLEALIKGRTPAPKKTDILSDKTAKLRVEEEREGKLGSSLPPSLPALFFWPRSDPTCQPLHVQRMRKFVPSIEVVELAGKGHWLMVEAREQVTNKVIEWVETLVRQENERGGKAMTKARL</sequence>
<gene>
    <name evidence="4" type="ORF">RhiXN_04225</name>
</gene>
<dbReference type="PRINTS" id="PR00412">
    <property type="entry name" value="EPOXHYDRLASE"/>
</dbReference>
<dbReference type="RefSeq" id="XP_043176461.1">
    <property type="nucleotide sequence ID" value="XM_043324042.1"/>
</dbReference>
<proteinExistence type="inferred from homology"/>
<feature type="domain" description="AB hydrolase-1" evidence="3">
    <location>
        <begin position="37"/>
        <end position="289"/>
    </location>
</feature>
<organism evidence="4 5">
    <name type="scientific">Rhizoctonia solani</name>
    <dbReference type="NCBI Taxonomy" id="456999"/>
    <lineage>
        <taxon>Eukaryota</taxon>
        <taxon>Fungi</taxon>
        <taxon>Dikarya</taxon>
        <taxon>Basidiomycota</taxon>
        <taxon>Agaricomycotina</taxon>
        <taxon>Agaricomycetes</taxon>
        <taxon>Cantharellales</taxon>
        <taxon>Ceratobasidiaceae</taxon>
        <taxon>Rhizoctonia</taxon>
    </lineage>
</organism>
<evidence type="ECO:0000259" key="3">
    <source>
        <dbReference type="Pfam" id="PF00561"/>
    </source>
</evidence>
<accession>A0A8H8SS48</accession>
<reference evidence="4" key="1">
    <citation type="submission" date="2020-05" db="EMBL/GenBank/DDBJ databases">
        <title>Evolutionary and genomic comparisons of hybrid uninucleate and nonhybrid Rhizoctonia fungi.</title>
        <authorList>
            <person name="Li C."/>
            <person name="Chen X."/>
        </authorList>
    </citation>
    <scope>NUCLEOTIDE SEQUENCE</scope>
    <source>
        <strain evidence="4">AG-1 IA</strain>
    </source>
</reference>
<evidence type="ECO:0000256" key="2">
    <source>
        <dbReference type="ARBA" id="ARBA00038334"/>
    </source>
</evidence>
<evidence type="ECO:0000256" key="1">
    <source>
        <dbReference type="ARBA" id="ARBA00022801"/>
    </source>
</evidence>
<evidence type="ECO:0000313" key="5">
    <source>
        <dbReference type="Proteomes" id="UP000650533"/>
    </source>
</evidence>
<dbReference type="GeneID" id="67026505"/>
<dbReference type="AlphaFoldDB" id="A0A8H8SS48"/>
<keyword evidence="1 4" id="KW-0378">Hydrolase</keyword>
<dbReference type="KEGG" id="rsx:RhiXN_04225"/>
<protein>
    <submittedName>
        <fullName evidence="4">Alpha/beta hydrolase family protein</fullName>
    </submittedName>
</protein>
<dbReference type="Pfam" id="PF00561">
    <property type="entry name" value="Abhydrolase_1"/>
    <property type="match status" value="1"/>
</dbReference>
<dbReference type="InterPro" id="IPR000073">
    <property type="entry name" value="AB_hydrolase_1"/>
</dbReference>
<evidence type="ECO:0000313" key="4">
    <source>
        <dbReference type="EMBL" id="QRW16224.1"/>
    </source>
</evidence>
<name>A0A8H8SS48_9AGAM</name>
<dbReference type="EMBL" id="CP059658">
    <property type="protein sequence ID" value="QRW16224.1"/>
    <property type="molecule type" value="Genomic_DNA"/>
</dbReference>
<comment type="similarity">
    <text evidence="2">Belongs to the AB hydrolase superfamily. Epoxide hydrolase family.</text>
</comment>
<dbReference type="InterPro" id="IPR029058">
    <property type="entry name" value="AB_hydrolase_fold"/>
</dbReference>
<dbReference type="SUPFAM" id="SSF53474">
    <property type="entry name" value="alpha/beta-Hydrolases"/>
    <property type="match status" value="1"/>
</dbReference>
<dbReference type="PRINTS" id="PR00111">
    <property type="entry name" value="ABHYDROLASE"/>
</dbReference>
<dbReference type="InterPro" id="IPR000639">
    <property type="entry name" value="Epox_hydrolase-like"/>
</dbReference>
<dbReference type="GO" id="GO:0016787">
    <property type="term" value="F:hydrolase activity"/>
    <property type="evidence" value="ECO:0007669"/>
    <property type="project" value="UniProtKB-KW"/>
</dbReference>
<dbReference type="Gene3D" id="3.40.50.1820">
    <property type="entry name" value="alpha/beta hydrolase"/>
    <property type="match status" value="1"/>
</dbReference>